<dbReference type="Pfam" id="PF22422">
    <property type="entry name" value="MGH1-like_GH"/>
    <property type="match status" value="1"/>
</dbReference>
<dbReference type="GO" id="GO:0006487">
    <property type="term" value="P:protein N-linked glycosylation"/>
    <property type="evidence" value="ECO:0007669"/>
    <property type="project" value="TreeGrafter"/>
</dbReference>
<sequence length="431" mass="47318">MFRDVRPIGDETALWDAAARVLDANWTGRATVPSPGLYPHQWGWDSLFVALGLARHRRDRAERELLSLFAGQWSDGFVPHIVFNDDLPRDAYYPGPELWRSAADPRAPHAVRTSGLINPPLHALAALRLYDGERGRSFLARLYPALAAHHRYLASVRDLDDSGLIAICHPWESGQDNSPAWDRPLGDLRPPPAAYAPSHPLHGPATGEDHDRYAWLAAVLRDAGYSAGHLRDEHPFAVQDPLVNGAYLASLHALAEIAALVGADPVPHREAAERVHAALLERLWDPATGCFRAYDLRGGRPLPVVTIATFGPLLDPDLPAPILRRLADLLLSSRFAGAAGYPVPACDVQAPAFDRGGYWRGPTWINTNWLVWHGACLQDLPVVADLLRGATLRLVRQSGFREFFDPFDGTGRGGHDHSWSAALVLDLLGAR</sequence>
<protein>
    <recommendedName>
        <fullName evidence="4">Mannosylglycerate hydrolase MGH1-like glycoside hydrolase domain-containing protein</fullName>
    </recommendedName>
</protein>
<keyword evidence="6" id="KW-1185">Reference proteome</keyword>
<name>A0A6I4W4W9_9ACTN</name>
<dbReference type="AlphaFoldDB" id="A0A6I4W4W9"/>
<evidence type="ECO:0000256" key="2">
    <source>
        <dbReference type="ARBA" id="ARBA00022801"/>
    </source>
</evidence>
<feature type="domain" description="Mannosylglycerate hydrolase MGH1-like glycoside hydrolase" evidence="4">
    <location>
        <begin position="38"/>
        <end position="420"/>
    </location>
</feature>
<dbReference type="InterPro" id="IPR012341">
    <property type="entry name" value="6hp_glycosidase-like_sf"/>
</dbReference>
<dbReference type="InterPro" id="IPR054491">
    <property type="entry name" value="MGH1-like_GH"/>
</dbReference>
<dbReference type="Gene3D" id="1.50.10.10">
    <property type="match status" value="1"/>
</dbReference>
<dbReference type="PANTHER" id="PTHR10412">
    <property type="entry name" value="MANNOSYL-OLIGOSACCHARIDE GLUCOSIDASE"/>
    <property type="match status" value="1"/>
</dbReference>
<evidence type="ECO:0000259" key="4">
    <source>
        <dbReference type="Pfam" id="PF22422"/>
    </source>
</evidence>
<evidence type="ECO:0000313" key="5">
    <source>
        <dbReference type="EMBL" id="MXQ63780.1"/>
    </source>
</evidence>
<dbReference type="InterPro" id="IPR008928">
    <property type="entry name" value="6-hairpin_glycosidase_sf"/>
</dbReference>
<dbReference type="Proteomes" id="UP000431901">
    <property type="component" value="Unassembled WGS sequence"/>
</dbReference>
<keyword evidence="2" id="KW-0378">Hydrolase</keyword>
<dbReference type="SUPFAM" id="SSF48208">
    <property type="entry name" value="Six-hairpin glycosidases"/>
    <property type="match status" value="1"/>
</dbReference>
<dbReference type="OrthoDB" id="9781878at2"/>
<dbReference type="GO" id="GO:0004573">
    <property type="term" value="F:Glc3Man9GlcNAc2 oligosaccharide glucosidase activity"/>
    <property type="evidence" value="ECO:0007669"/>
    <property type="project" value="InterPro"/>
</dbReference>
<gene>
    <name evidence="5" type="ORF">GQ466_07010</name>
</gene>
<comment type="similarity">
    <text evidence="1">Belongs to the glycosyl hydrolase 63 family.</text>
</comment>
<dbReference type="EMBL" id="WUTW01000001">
    <property type="protein sequence ID" value="MXQ63780.1"/>
    <property type="molecule type" value="Genomic_DNA"/>
</dbReference>
<reference evidence="5 6" key="1">
    <citation type="submission" date="2019-12" db="EMBL/GenBank/DDBJ databases">
        <title>Nocardia macrotermitis sp. nov. and Nocardia aurantia sp. nov., isolated from the gut of the fungus growing-termite Macrotermes natalensis.</title>
        <authorList>
            <person name="Christine B."/>
            <person name="Rene B."/>
        </authorList>
    </citation>
    <scope>NUCLEOTIDE SEQUENCE [LARGE SCALE GENOMIC DNA]</scope>
    <source>
        <strain evidence="5 6">DSM 102126</strain>
    </source>
</reference>
<evidence type="ECO:0000313" key="6">
    <source>
        <dbReference type="Proteomes" id="UP000431901"/>
    </source>
</evidence>
<dbReference type="InterPro" id="IPR004888">
    <property type="entry name" value="Glycoside_hydrolase_63"/>
</dbReference>
<proteinExistence type="inferred from homology"/>
<accession>A0A6I4W4W9</accession>
<dbReference type="GO" id="GO:0009311">
    <property type="term" value="P:oligosaccharide metabolic process"/>
    <property type="evidence" value="ECO:0007669"/>
    <property type="project" value="InterPro"/>
</dbReference>
<dbReference type="PANTHER" id="PTHR10412:SF11">
    <property type="entry name" value="MANNOSYL-OLIGOSACCHARIDE GLUCOSIDASE"/>
    <property type="match status" value="1"/>
</dbReference>
<evidence type="ECO:0000256" key="3">
    <source>
        <dbReference type="ARBA" id="ARBA00023295"/>
    </source>
</evidence>
<evidence type="ECO:0000256" key="1">
    <source>
        <dbReference type="ARBA" id="ARBA00010833"/>
    </source>
</evidence>
<keyword evidence="3" id="KW-0326">Glycosidase</keyword>
<organism evidence="5 6">
    <name type="scientific">Actinomadura rayongensis</name>
    <dbReference type="NCBI Taxonomy" id="1429076"/>
    <lineage>
        <taxon>Bacteria</taxon>
        <taxon>Bacillati</taxon>
        <taxon>Actinomycetota</taxon>
        <taxon>Actinomycetes</taxon>
        <taxon>Streptosporangiales</taxon>
        <taxon>Thermomonosporaceae</taxon>
        <taxon>Actinomadura</taxon>
    </lineage>
</organism>
<comment type="caution">
    <text evidence="5">The sequence shown here is derived from an EMBL/GenBank/DDBJ whole genome shotgun (WGS) entry which is preliminary data.</text>
</comment>